<accession>A0A067NL25</accession>
<proteinExistence type="predicted"/>
<dbReference type="VEuPathDB" id="FungiDB:PLEOSDRAFT_156383"/>
<evidence type="ECO:0000313" key="3">
    <source>
        <dbReference type="Proteomes" id="UP000027073"/>
    </source>
</evidence>
<dbReference type="SUPFAM" id="SSF81383">
    <property type="entry name" value="F-box domain"/>
    <property type="match status" value="1"/>
</dbReference>
<dbReference type="AlphaFoldDB" id="A0A067NL25"/>
<gene>
    <name evidence="2" type="ORF">PLEOSDRAFT_156383</name>
</gene>
<dbReference type="InterPro" id="IPR036047">
    <property type="entry name" value="F-box-like_dom_sf"/>
</dbReference>
<dbReference type="HOGENOM" id="CLU_746208_0_0_1"/>
<evidence type="ECO:0000313" key="2">
    <source>
        <dbReference type="EMBL" id="KDQ28649.1"/>
    </source>
</evidence>
<dbReference type="EMBL" id="KL198007">
    <property type="protein sequence ID" value="KDQ28649.1"/>
    <property type="molecule type" value="Genomic_DNA"/>
</dbReference>
<dbReference type="InParanoid" id="A0A067NL25"/>
<dbReference type="Proteomes" id="UP000027073">
    <property type="component" value="Unassembled WGS sequence"/>
</dbReference>
<evidence type="ECO:0000259" key="1">
    <source>
        <dbReference type="Pfam" id="PF00646"/>
    </source>
</evidence>
<protein>
    <recommendedName>
        <fullName evidence="1">F-box domain-containing protein</fullName>
    </recommendedName>
</protein>
<sequence length="422" mass="47656">MSQPNINSQSTATISTSALNMEQTGQFEKQINYKMISYPSSKTLPPEIVSLVLEEFDYDIWPLRKCSLVCKSWRNLSLPFLFHHLCLSDGKTFLRAFRLLVVDAPHIGQFVREILIGKSIAAQSSELLFLANTTDKERLEVLFLALPGLKVLHCGFGGHLTIPLTLLRSSITTLYLDGTIEPINELMILLQAGAETIRFLTIQNVVYRGLSSDQLLSRNMPFPGCMLALEELSIIWCDELPFLPSTIQMPNLRTLKLDNCDGSILSCVPASLDTLAFQIEPDMSLPANKLLTVENVVVFCDTVDIDDQLSEHMIGKLCVTSVIKQLELLLLFFDCGDDIPHDFAFMIDKDFEDDMLRLHRHGSLERVIVTSKFCPEMVHAMFPKLSNLCILDVRTDVSPVLAPQRRRFINTRNGLWSWSSSW</sequence>
<reference evidence="3" key="1">
    <citation type="journal article" date="2014" name="Proc. Natl. Acad. Sci. U.S.A.">
        <title>Extensive sampling of basidiomycete genomes demonstrates inadequacy of the white-rot/brown-rot paradigm for wood decay fungi.</title>
        <authorList>
            <person name="Riley R."/>
            <person name="Salamov A.A."/>
            <person name="Brown D.W."/>
            <person name="Nagy L.G."/>
            <person name="Floudas D."/>
            <person name="Held B.W."/>
            <person name="Levasseur A."/>
            <person name="Lombard V."/>
            <person name="Morin E."/>
            <person name="Otillar R."/>
            <person name="Lindquist E.A."/>
            <person name="Sun H."/>
            <person name="LaButti K.M."/>
            <person name="Schmutz J."/>
            <person name="Jabbour D."/>
            <person name="Luo H."/>
            <person name="Baker S.E."/>
            <person name="Pisabarro A.G."/>
            <person name="Walton J.D."/>
            <person name="Blanchette R.A."/>
            <person name="Henrissat B."/>
            <person name="Martin F."/>
            <person name="Cullen D."/>
            <person name="Hibbett D.S."/>
            <person name="Grigoriev I.V."/>
        </authorList>
    </citation>
    <scope>NUCLEOTIDE SEQUENCE [LARGE SCALE GENOMIC DNA]</scope>
    <source>
        <strain evidence="3">PC15</strain>
    </source>
</reference>
<dbReference type="OrthoDB" id="2788229at2759"/>
<dbReference type="Pfam" id="PF00646">
    <property type="entry name" value="F-box"/>
    <property type="match status" value="1"/>
</dbReference>
<feature type="domain" description="F-box" evidence="1">
    <location>
        <begin position="44"/>
        <end position="77"/>
    </location>
</feature>
<name>A0A067NL25_PLEO1</name>
<dbReference type="InterPro" id="IPR001810">
    <property type="entry name" value="F-box_dom"/>
</dbReference>
<organism evidence="2 3">
    <name type="scientific">Pleurotus ostreatus (strain PC15)</name>
    <name type="common">Oyster mushroom</name>
    <dbReference type="NCBI Taxonomy" id="1137138"/>
    <lineage>
        <taxon>Eukaryota</taxon>
        <taxon>Fungi</taxon>
        <taxon>Dikarya</taxon>
        <taxon>Basidiomycota</taxon>
        <taxon>Agaricomycotina</taxon>
        <taxon>Agaricomycetes</taxon>
        <taxon>Agaricomycetidae</taxon>
        <taxon>Agaricales</taxon>
        <taxon>Pleurotineae</taxon>
        <taxon>Pleurotaceae</taxon>
        <taxon>Pleurotus</taxon>
    </lineage>
</organism>